<comment type="caution">
    <text evidence="1">The sequence shown here is derived from an EMBL/GenBank/DDBJ whole genome shotgun (WGS) entry which is preliminary data.</text>
</comment>
<protein>
    <submittedName>
        <fullName evidence="1">Uncharacterized protein</fullName>
    </submittedName>
</protein>
<evidence type="ECO:0000313" key="2">
    <source>
        <dbReference type="Proteomes" id="UP001057402"/>
    </source>
</evidence>
<name>A0ACB9R2A8_9MYRT</name>
<keyword evidence="2" id="KW-1185">Reference proteome</keyword>
<dbReference type="Proteomes" id="UP001057402">
    <property type="component" value="Chromosome 4"/>
</dbReference>
<dbReference type="EMBL" id="CM042883">
    <property type="protein sequence ID" value="KAI4373167.1"/>
    <property type="molecule type" value="Genomic_DNA"/>
</dbReference>
<reference evidence="2" key="1">
    <citation type="journal article" date="2023" name="Front. Plant Sci.">
        <title>Chromosomal-level genome assembly of Melastoma candidum provides insights into trichome evolution.</title>
        <authorList>
            <person name="Zhong Y."/>
            <person name="Wu W."/>
            <person name="Sun C."/>
            <person name="Zou P."/>
            <person name="Liu Y."/>
            <person name="Dai S."/>
            <person name="Zhou R."/>
        </authorList>
    </citation>
    <scope>NUCLEOTIDE SEQUENCE [LARGE SCALE GENOMIC DNA]</scope>
</reference>
<organism evidence="1 2">
    <name type="scientific">Melastoma candidum</name>
    <dbReference type="NCBI Taxonomy" id="119954"/>
    <lineage>
        <taxon>Eukaryota</taxon>
        <taxon>Viridiplantae</taxon>
        <taxon>Streptophyta</taxon>
        <taxon>Embryophyta</taxon>
        <taxon>Tracheophyta</taxon>
        <taxon>Spermatophyta</taxon>
        <taxon>Magnoliopsida</taxon>
        <taxon>eudicotyledons</taxon>
        <taxon>Gunneridae</taxon>
        <taxon>Pentapetalae</taxon>
        <taxon>rosids</taxon>
        <taxon>malvids</taxon>
        <taxon>Myrtales</taxon>
        <taxon>Melastomataceae</taxon>
        <taxon>Melastomatoideae</taxon>
        <taxon>Melastomateae</taxon>
        <taxon>Melastoma</taxon>
    </lineage>
</organism>
<gene>
    <name evidence="1" type="ORF">MLD38_011325</name>
</gene>
<sequence length="320" mass="35112">MALEPKIAGFRVDEAAMVSPPASSSGAASLMNWMHDISFQSGVISSSSEMIAAPVGGHFGINAGIYSGSSSAGKSSPGMGQGCMGSSSSGGFLLDNVPELKNDAGLAVEWTVEEQLKLDEGIRRYANESNIMKFIKIAALLPDKTVRDVALRCRWLTRKRRKPDEHNARKKDSNRKDKLTESSPKTNLPPEPLLNAARSTSLFCSADRSESSPCEGIIRNTKLRLEDNYHAFNQIDTNLRNLKLHENIDLLCRTRNNLVDILAEMRDMPGIMSRMPPLPVSIEDDLASTILPITTKALLLPLSRFHSSRWYTAWSLSGPI</sequence>
<proteinExistence type="predicted"/>
<evidence type="ECO:0000313" key="1">
    <source>
        <dbReference type="EMBL" id="KAI4373167.1"/>
    </source>
</evidence>
<accession>A0ACB9R2A8</accession>